<dbReference type="PANTHER" id="PTHR48084:SF1">
    <property type="entry name" value="2-OXOGLUTARATE SYNTHASE SUBUNIT KORB"/>
    <property type="match status" value="1"/>
</dbReference>
<dbReference type="GO" id="GO:0044281">
    <property type="term" value="P:small molecule metabolic process"/>
    <property type="evidence" value="ECO:0007669"/>
    <property type="project" value="UniProtKB-ARBA"/>
</dbReference>
<dbReference type="SUPFAM" id="SSF52518">
    <property type="entry name" value="Thiamin diphosphate-binding fold (THDP-binding)"/>
    <property type="match status" value="1"/>
</dbReference>
<accession>A0A398CUH6</accession>
<dbReference type="EMBL" id="QXIS01000016">
    <property type="protein sequence ID" value="RIE06312.1"/>
    <property type="molecule type" value="Genomic_DNA"/>
</dbReference>
<dbReference type="GO" id="GO:0030976">
    <property type="term" value="F:thiamine pyrophosphate binding"/>
    <property type="evidence" value="ECO:0007669"/>
    <property type="project" value="InterPro"/>
</dbReference>
<dbReference type="Proteomes" id="UP000266328">
    <property type="component" value="Unassembled WGS sequence"/>
</dbReference>
<dbReference type="AlphaFoldDB" id="A0A398CUH6"/>
<dbReference type="GO" id="GO:0045333">
    <property type="term" value="P:cellular respiration"/>
    <property type="evidence" value="ECO:0007669"/>
    <property type="project" value="UniProtKB-ARBA"/>
</dbReference>
<feature type="domain" description="Thiamine pyrophosphate enzyme TPP-binding" evidence="2">
    <location>
        <begin position="48"/>
        <end position="194"/>
    </location>
</feature>
<proteinExistence type="predicted"/>
<dbReference type="InterPro" id="IPR029061">
    <property type="entry name" value="THDP-binding"/>
</dbReference>
<gene>
    <name evidence="3" type="ORF">SMC7_03095</name>
</gene>
<dbReference type="CDD" id="cd03375">
    <property type="entry name" value="TPP_OGFOR"/>
    <property type="match status" value="1"/>
</dbReference>
<dbReference type="InterPro" id="IPR051457">
    <property type="entry name" value="2-oxoacid:Fd_oxidoreductase"/>
</dbReference>
<dbReference type="Gene3D" id="3.40.50.970">
    <property type="match status" value="1"/>
</dbReference>
<dbReference type="PANTHER" id="PTHR48084">
    <property type="entry name" value="2-OXOGLUTARATE OXIDOREDUCTASE SUBUNIT KORB-RELATED"/>
    <property type="match status" value="1"/>
</dbReference>
<protein>
    <submittedName>
        <fullName evidence="3">2-oxoglutarate ferredoxin oxidoreductase subunit beta</fullName>
    </submittedName>
</protein>
<dbReference type="GO" id="GO:0016625">
    <property type="term" value="F:oxidoreductase activity, acting on the aldehyde or oxo group of donors, iron-sulfur protein as acceptor"/>
    <property type="evidence" value="ECO:0007669"/>
    <property type="project" value="UniProtKB-ARBA"/>
</dbReference>
<dbReference type="Pfam" id="PF02775">
    <property type="entry name" value="TPP_enzyme_C"/>
    <property type="match status" value="1"/>
</dbReference>
<dbReference type="RefSeq" id="WP_119088914.1">
    <property type="nucleotide sequence ID" value="NZ_QXIS01000016.1"/>
</dbReference>
<dbReference type="InterPro" id="IPR011766">
    <property type="entry name" value="TPP_enzyme_TPP-bd"/>
</dbReference>
<evidence type="ECO:0000313" key="3">
    <source>
        <dbReference type="EMBL" id="RIE06312.1"/>
    </source>
</evidence>
<organism evidence="3 4">
    <name type="scientific">Candidatus Cryosericum terrychapinii</name>
    <dbReference type="NCBI Taxonomy" id="2290919"/>
    <lineage>
        <taxon>Bacteria</taxon>
        <taxon>Pseudomonadati</taxon>
        <taxon>Caldisericota/Cryosericota group</taxon>
        <taxon>Candidatus Cryosericota</taxon>
        <taxon>Candidatus Cryosericia</taxon>
        <taxon>Candidatus Cryosericales</taxon>
        <taxon>Candidatus Cryosericaceae</taxon>
        <taxon>Candidatus Cryosericum</taxon>
    </lineage>
</organism>
<sequence length="264" mass="28139">MRPDFLRCERLPNIWCPGCGNGIVLRALLEAIDQLQLDPDKVVLVSGIGCSSRAPAYTAFDNVHTLHGRAIPVATGIKMANPDLTVIVVTGDGDGSAIGGNHLIHAARRDVDITVVVFNNYNYGMTGGQASPLTPSSSITTTTPNGNLDRPFDLVKLAAGAGATYVARSGIYFTKHLVDHLKKAIAHDGFSLVDAVAQCPTYFGRFNKKGSAGQMVTSQKDWMVLKSVAEKKTPEELVGKTIIGEFVKIERHSPASAAAPKEQA</sequence>
<evidence type="ECO:0000313" key="4">
    <source>
        <dbReference type="Proteomes" id="UP000266328"/>
    </source>
</evidence>
<reference evidence="3 4" key="1">
    <citation type="submission" date="2018-09" db="EMBL/GenBank/DDBJ databases">
        <title>Discovery and Ecogenomic Context for Candidatus Cryosericales, a Global Caldiserica Order Active in Thawing Permafrost.</title>
        <authorList>
            <person name="Martinez M.A."/>
            <person name="Woodcroft B.J."/>
            <person name="Ignacio Espinoza J.C."/>
            <person name="Zayed A."/>
            <person name="Singleton C.M."/>
            <person name="Boyd J."/>
            <person name="Li Y.-F."/>
            <person name="Purvine S."/>
            <person name="Maughan H."/>
            <person name="Hodgkins S.B."/>
            <person name="Anderson D."/>
            <person name="Sederholm M."/>
            <person name="Temperton B."/>
            <person name="Saleska S.R."/>
            <person name="Tyson G.W."/>
            <person name="Rich V.I."/>
        </authorList>
    </citation>
    <scope>NUCLEOTIDE SEQUENCE [LARGE SCALE GENOMIC DNA]</scope>
    <source>
        <strain evidence="3 4">SMC7</strain>
    </source>
</reference>
<keyword evidence="1" id="KW-0560">Oxidoreductase</keyword>
<dbReference type="OrthoDB" id="9775140at2"/>
<keyword evidence="4" id="KW-1185">Reference proteome</keyword>
<name>A0A398CUH6_9BACT</name>
<comment type="caution">
    <text evidence="3">The sequence shown here is derived from an EMBL/GenBank/DDBJ whole genome shotgun (WGS) entry which is preliminary data.</text>
</comment>
<evidence type="ECO:0000259" key="2">
    <source>
        <dbReference type="Pfam" id="PF02775"/>
    </source>
</evidence>
<evidence type="ECO:0000256" key="1">
    <source>
        <dbReference type="ARBA" id="ARBA00023002"/>
    </source>
</evidence>